<evidence type="ECO:0000256" key="3">
    <source>
        <dbReference type="ARBA" id="ARBA00023004"/>
    </source>
</evidence>
<keyword evidence="2 4" id="KW-0479">Metal-binding</keyword>
<dbReference type="Proteomes" id="UP000451233">
    <property type="component" value="Unassembled WGS sequence"/>
</dbReference>
<dbReference type="InterPro" id="IPR009056">
    <property type="entry name" value="Cyt_c-like_dom"/>
</dbReference>
<protein>
    <submittedName>
        <fullName evidence="6">C-type cytochrome</fullName>
    </submittedName>
</protein>
<proteinExistence type="predicted"/>
<evidence type="ECO:0000313" key="6">
    <source>
        <dbReference type="EMBL" id="MXV16315.1"/>
    </source>
</evidence>
<sequence length="126" mass="13616">MTAVYSSCQDSSQLNYAWYYANGKQLYEQHCQNCHNADGSGLGALIPPLTDTVFMKERSGSLPCLVRDGVKGKMIVGGKPFDGEMPGNNKLADIDIAAVLTYVTNSFGNKQGIYETKRVGACVGVR</sequence>
<dbReference type="InterPro" id="IPR051459">
    <property type="entry name" value="Cytochrome_c-type_DH"/>
</dbReference>
<evidence type="ECO:0000259" key="5">
    <source>
        <dbReference type="PROSITE" id="PS51007"/>
    </source>
</evidence>
<evidence type="ECO:0000256" key="4">
    <source>
        <dbReference type="PROSITE-ProRule" id="PRU00433"/>
    </source>
</evidence>
<dbReference type="GO" id="GO:0009055">
    <property type="term" value="F:electron transfer activity"/>
    <property type="evidence" value="ECO:0007669"/>
    <property type="project" value="InterPro"/>
</dbReference>
<organism evidence="6 7">
    <name type="scientific">Hufsiella ginkgonis</name>
    <dbReference type="NCBI Taxonomy" id="2695274"/>
    <lineage>
        <taxon>Bacteria</taxon>
        <taxon>Pseudomonadati</taxon>
        <taxon>Bacteroidota</taxon>
        <taxon>Sphingobacteriia</taxon>
        <taxon>Sphingobacteriales</taxon>
        <taxon>Sphingobacteriaceae</taxon>
        <taxon>Hufsiella</taxon>
    </lineage>
</organism>
<dbReference type="InterPro" id="IPR036909">
    <property type="entry name" value="Cyt_c-like_dom_sf"/>
</dbReference>
<feature type="domain" description="Cytochrome c" evidence="5">
    <location>
        <begin position="18"/>
        <end position="107"/>
    </location>
</feature>
<dbReference type="Pfam" id="PF00034">
    <property type="entry name" value="Cytochrom_C"/>
    <property type="match status" value="1"/>
</dbReference>
<keyword evidence="1 4" id="KW-0349">Heme</keyword>
<dbReference type="SUPFAM" id="SSF46626">
    <property type="entry name" value="Cytochrome c"/>
    <property type="match status" value="1"/>
</dbReference>
<accession>A0A7K1XZ80</accession>
<name>A0A7K1XZ80_9SPHI</name>
<evidence type="ECO:0000313" key="7">
    <source>
        <dbReference type="Proteomes" id="UP000451233"/>
    </source>
</evidence>
<dbReference type="Gene3D" id="1.10.760.10">
    <property type="entry name" value="Cytochrome c-like domain"/>
    <property type="match status" value="1"/>
</dbReference>
<reference evidence="6 7" key="1">
    <citation type="submission" date="2019-11" db="EMBL/GenBank/DDBJ databases">
        <title>Pedobacter sp. HMF7056 Genome sequencing and assembly.</title>
        <authorList>
            <person name="Kang H."/>
            <person name="Kim H."/>
            <person name="Joh K."/>
        </authorList>
    </citation>
    <scope>NUCLEOTIDE SEQUENCE [LARGE SCALE GENOMIC DNA]</scope>
    <source>
        <strain evidence="6 7">HMF7056</strain>
    </source>
</reference>
<keyword evidence="3 4" id="KW-0408">Iron</keyword>
<dbReference type="EMBL" id="WVHS01000003">
    <property type="protein sequence ID" value="MXV16315.1"/>
    <property type="molecule type" value="Genomic_DNA"/>
</dbReference>
<dbReference type="AlphaFoldDB" id="A0A7K1XZ80"/>
<evidence type="ECO:0000256" key="2">
    <source>
        <dbReference type="ARBA" id="ARBA00022723"/>
    </source>
</evidence>
<evidence type="ECO:0000256" key="1">
    <source>
        <dbReference type="ARBA" id="ARBA00022617"/>
    </source>
</evidence>
<dbReference type="GO" id="GO:0046872">
    <property type="term" value="F:metal ion binding"/>
    <property type="evidence" value="ECO:0007669"/>
    <property type="project" value="UniProtKB-KW"/>
</dbReference>
<dbReference type="GO" id="GO:0020037">
    <property type="term" value="F:heme binding"/>
    <property type="evidence" value="ECO:0007669"/>
    <property type="project" value="InterPro"/>
</dbReference>
<comment type="caution">
    <text evidence="6">The sequence shown here is derived from an EMBL/GenBank/DDBJ whole genome shotgun (WGS) entry which is preliminary data.</text>
</comment>
<dbReference type="PANTHER" id="PTHR35008:SF4">
    <property type="entry name" value="BLL4482 PROTEIN"/>
    <property type="match status" value="1"/>
</dbReference>
<dbReference type="PROSITE" id="PS51007">
    <property type="entry name" value="CYTC"/>
    <property type="match status" value="1"/>
</dbReference>
<keyword evidence="7" id="KW-1185">Reference proteome</keyword>
<gene>
    <name evidence="6" type="ORF">GS398_13460</name>
</gene>
<dbReference type="PANTHER" id="PTHR35008">
    <property type="entry name" value="BLL4482 PROTEIN-RELATED"/>
    <property type="match status" value="1"/>
</dbReference>